<feature type="non-terminal residue" evidence="1">
    <location>
        <position position="189"/>
    </location>
</feature>
<organism evidence="1 2">
    <name type="scientific">Kouleothrix aurantiaca</name>
    <dbReference type="NCBI Taxonomy" id="186479"/>
    <lineage>
        <taxon>Bacteria</taxon>
        <taxon>Bacillati</taxon>
        <taxon>Chloroflexota</taxon>
        <taxon>Chloroflexia</taxon>
        <taxon>Chloroflexales</taxon>
        <taxon>Roseiflexineae</taxon>
        <taxon>Roseiflexaceae</taxon>
        <taxon>Kouleothrix</taxon>
    </lineage>
</organism>
<name>A0A0P9CZD2_9CHLR</name>
<evidence type="ECO:0000313" key="1">
    <source>
        <dbReference type="EMBL" id="KPV51024.1"/>
    </source>
</evidence>
<reference evidence="1 2" key="1">
    <citation type="submission" date="2015-09" db="EMBL/GenBank/DDBJ databases">
        <title>Draft genome sequence of Kouleothrix aurantiaca JCM 19913.</title>
        <authorList>
            <person name="Hemp J."/>
        </authorList>
    </citation>
    <scope>NUCLEOTIDE SEQUENCE [LARGE SCALE GENOMIC DNA]</scope>
    <source>
        <strain evidence="1 2">COM-B</strain>
    </source>
</reference>
<gene>
    <name evidence="1" type="ORF">SE17_23580</name>
</gene>
<dbReference type="EMBL" id="LJCR01001109">
    <property type="protein sequence ID" value="KPV51024.1"/>
    <property type="molecule type" value="Genomic_DNA"/>
</dbReference>
<sequence length="189" mass="21365">MQDRAPKIGDRVRFWVGGPYSTGLDGAIGTITQLTGGMGDEAQIEPDYGQGHISHKKRPYLCRKATEGYELLADRPDDPQTILEQRLARDLAIGELIGYRRVTQEELTRQPEPLMILLHRGAKSHVVVGQPYLLSPDETRHTPNALWSQSYDRWEPTINDAHALTALDAIKRPHWITFDGSRYHCTIVL</sequence>
<accession>A0A0P9CZD2</accession>
<dbReference type="AlphaFoldDB" id="A0A0P9CZD2"/>
<proteinExistence type="predicted"/>
<protein>
    <submittedName>
        <fullName evidence="1">Uncharacterized protein</fullName>
    </submittedName>
</protein>
<comment type="caution">
    <text evidence="1">The sequence shown here is derived from an EMBL/GenBank/DDBJ whole genome shotgun (WGS) entry which is preliminary data.</text>
</comment>
<keyword evidence="2" id="KW-1185">Reference proteome</keyword>
<evidence type="ECO:0000313" key="2">
    <source>
        <dbReference type="Proteomes" id="UP000050509"/>
    </source>
</evidence>
<dbReference type="Proteomes" id="UP000050509">
    <property type="component" value="Unassembled WGS sequence"/>
</dbReference>